<feature type="transmembrane region" description="Helical" evidence="8">
    <location>
        <begin position="37"/>
        <end position="63"/>
    </location>
</feature>
<organism evidence="10 11">
    <name type="scientific">Treponema ruminis</name>
    <dbReference type="NCBI Taxonomy" id="744515"/>
    <lineage>
        <taxon>Bacteria</taxon>
        <taxon>Pseudomonadati</taxon>
        <taxon>Spirochaetota</taxon>
        <taxon>Spirochaetia</taxon>
        <taxon>Spirochaetales</taxon>
        <taxon>Treponemataceae</taxon>
        <taxon>Treponema</taxon>
    </lineage>
</organism>
<evidence type="ECO:0000313" key="11">
    <source>
        <dbReference type="Proteomes" id="UP000518887"/>
    </source>
</evidence>
<dbReference type="EMBL" id="JACHFQ010000001">
    <property type="protein sequence ID" value="MBB5224804.1"/>
    <property type="molecule type" value="Genomic_DNA"/>
</dbReference>
<proteinExistence type="inferred from homology"/>
<dbReference type="InterPro" id="IPR000515">
    <property type="entry name" value="MetI-like"/>
</dbReference>
<dbReference type="Proteomes" id="UP000518887">
    <property type="component" value="Unassembled WGS sequence"/>
</dbReference>
<dbReference type="CDD" id="cd06261">
    <property type="entry name" value="TM_PBP2"/>
    <property type="match status" value="1"/>
</dbReference>
<keyword evidence="4" id="KW-1003">Cell membrane</keyword>
<dbReference type="InterPro" id="IPR051789">
    <property type="entry name" value="Bact_Polyamine_Transport"/>
</dbReference>
<dbReference type="InterPro" id="IPR035906">
    <property type="entry name" value="MetI-like_sf"/>
</dbReference>
<keyword evidence="11" id="KW-1185">Reference proteome</keyword>
<dbReference type="Pfam" id="PF00528">
    <property type="entry name" value="BPD_transp_1"/>
    <property type="match status" value="1"/>
</dbReference>
<evidence type="ECO:0000256" key="2">
    <source>
        <dbReference type="ARBA" id="ARBA00007069"/>
    </source>
</evidence>
<dbReference type="GO" id="GO:0005886">
    <property type="term" value="C:plasma membrane"/>
    <property type="evidence" value="ECO:0007669"/>
    <property type="project" value="UniProtKB-SubCell"/>
</dbReference>
<comment type="caution">
    <text evidence="10">The sequence shown here is derived from an EMBL/GenBank/DDBJ whole genome shotgun (WGS) entry which is preliminary data.</text>
</comment>
<keyword evidence="3 8" id="KW-0813">Transport</keyword>
<comment type="subcellular location">
    <subcellularLocation>
        <location evidence="1 8">Cell membrane</location>
        <topology evidence="1 8">Multi-pass membrane protein</topology>
    </subcellularLocation>
</comment>
<dbReference type="PANTHER" id="PTHR43848">
    <property type="entry name" value="PUTRESCINE TRANSPORT SYSTEM PERMEASE PROTEIN POTI"/>
    <property type="match status" value="1"/>
</dbReference>
<dbReference type="GO" id="GO:0055085">
    <property type="term" value="P:transmembrane transport"/>
    <property type="evidence" value="ECO:0007669"/>
    <property type="project" value="InterPro"/>
</dbReference>
<evidence type="ECO:0000256" key="5">
    <source>
        <dbReference type="ARBA" id="ARBA00022692"/>
    </source>
</evidence>
<evidence type="ECO:0000256" key="6">
    <source>
        <dbReference type="ARBA" id="ARBA00022989"/>
    </source>
</evidence>
<feature type="domain" description="ABC transmembrane type-1" evidence="9">
    <location>
        <begin position="93"/>
        <end position="280"/>
    </location>
</feature>
<dbReference type="SUPFAM" id="SSF161098">
    <property type="entry name" value="MetI-like"/>
    <property type="match status" value="1"/>
</dbReference>
<evidence type="ECO:0000259" key="9">
    <source>
        <dbReference type="PROSITE" id="PS50928"/>
    </source>
</evidence>
<evidence type="ECO:0000313" key="10">
    <source>
        <dbReference type="EMBL" id="MBB5224804.1"/>
    </source>
</evidence>
<dbReference type="PROSITE" id="PS50928">
    <property type="entry name" value="ABC_TM1"/>
    <property type="match status" value="1"/>
</dbReference>
<feature type="transmembrane region" description="Helical" evidence="8">
    <location>
        <begin position="159"/>
        <end position="180"/>
    </location>
</feature>
<sequence>MDFLISVILAFLKRNPVAKNEANKHAKRGWKKRGRAFSFSNTVLLIALLFLFVPLFVIIFYSFNASKGSHFTGVSLVWYEELFLKSGRLWMSLFYSAVVALVSAILSTVLGSLAAIGNSWYKFFGRSYIQSVSFLPMVLPEVIMGVSLLIFLSGIHMDLGLGTIIIAHTTFCLPFVYLMVSARVDEFDYSIIEASHDLGANETQTLFKVIIPAIMPGIMSGFMMSVTMSIEDFVITSLVNGNVETLPIYVYNMIRHGVSPVINALSFVLILLIGGLAVLLRKSLKGFAAAH</sequence>
<accession>A0A7W8G6T5</accession>
<keyword evidence="7 8" id="KW-0472">Membrane</keyword>
<evidence type="ECO:0000256" key="7">
    <source>
        <dbReference type="ARBA" id="ARBA00023136"/>
    </source>
</evidence>
<feature type="transmembrane region" description="Helical" evidence="8">
    <location>
        <begin position="209"/>
        <end position="230"/>
    </location>
</feature>
<feature type="transmembrane region" description="Helical" evidence="8">
    <location>
        <begin position="261"/>
        <end position="280"/>
    </location>
</feature>
<dbReference type="RefSeq" id="WP_184656455.1">
    <property type="nucleotide sequence ID" value="NZ_JACHFQ010000001.1"/>
</dbReference>
<evidence type="ECO:0000256" key="4">
    <source>
        <dbReference type="ARBA" id="ARBA00022475"/>
    </source>
</evidence>
<name>A0A7W8G6T5_9SPIR</name>
<feature type="transmembrane region" description="Helical" evidence="8">
    <location>
        <begin position="93"/>
        <end position="116"/>
    </location>
</feature>
<evidence type="ECO:0000256" key="1">
    <source>
        <dbReference type="ARBA" id="ARBA00004651"/>
    </source>
</evidence>
<dbReference type="PANTHER" id="PTHR43848:SF2">
    <property type="entry name" value="PUTRESCINE TRANSPORT SYSTEM PERMEASE PROTEIN POTI"/>
    <property type="match status" value="1"/>
</dbReference>
<evidence type="ECO:0000256" key="8">
    <source>
        <dbReference type="RuleBase" id="RU363032"/>
    </source>
</evidence>
<reference evidence="10 11" key="1">
    <citation type="submission" date="2020-08" db="EMBL/GenBank/DDBJ databases">
        <title>Genomic Encyclopedia of Type Strains, Phase IV (KMG-IV): sequencing the most valuable type-strain genomes for metagenomic binning, comparative biology and taxonomic classification.</title>
        <authorList>
            <person name="Goeker M."/>
        </authorList>
    </citation>
    <scope>NUCLEOTIDE SEQUENCE [LARGE SCALE GENOMIC DNA]</scope>
    <source>
        <strain evidence="10 11">DSM 103462</strain>
    </source>
</reference>
<dbReference type="Gene3D" id="1.10.3720.10">
    <property type="entry name" value="MetI-like"/>
    <property type="match status" value="1"/>
</dbReference>
<keyword evidence="6 8" id="KW-1133">Transmembrane helix</keyword>
<keyword evidence="5 8" id="KW-0812">Transmembrane</keyword>
<comment type="similarity">
    <text evidence="2">Belongs to the binding-protein-dependent transport system permease family. CysTW subfamily.</text>
</comment>
<gene>
    <name evidence="10" type="ORF">HNP76_000144</name>
</gene>
<protein>
    <submittedName>
        <fullName evidence="10">Spermidine/putrescine transport system permease protein</fullName>
    </submittedName>
</protein>
<feature type="transmembrane region" description="Helical" evidence="8">
    <location>
        <begin position="128"/>
        <end position="153"/>
    </location>
</feature>
<evidence type="ECO:0000256" key="3">
    <source>
        <dbReference type="ARBA" id="ARBA00022448"/>
    </source>
</evidence>
<dbReference type="AlphaFoldDB" id="A0A7W8G6T5"/>